<evidence type="ECO:0000256" key="1">
    <source>
        <dbReference type="ARBA" id="ARBA00004141"/>
    </source>
</evidence>
<dbReference type="PANTHER" id="PTHR10165">
    <property type="entry name" value="LIPID PHOSPHATE PHOSPHATASE"/>
    <property type="match status" value="1"/>
</dbReference>
<dbReference type="STRING" id="1169540.A0A0G4G1X1"/>
<feature type="region of interest" description="Disordered" evidence="6">
    <location>
        <begin position="1"/>
        <end position="45"/>
    </location>
</feature>
<keyword evidence="5 7" id="KW-0472">Membrane</keyword>
<dbReference type="VEuPathDB" id="CryptoDB:Vbra_3115"/>
<dbReference type="PANTHER" id="PTHR10165:SF35">
    <property type="entry name" value="RE23632P"/>
    <property type="match status" value="1"/>
</dbReference>
<evidence type="ECO:0000256" key="2">
    <source>
        <dbReference type="ARBA" id="ARBA00008816"/>
    </source>
</evidence>
<evidence type="ECO:0000256" key="3">
    <source>
        <dbReference type="ARBA" id="ARBA00022692"/>
    </source>
</evidence>
<dbReference type="SUPFAM" id="SSF48317">
    <property type="entry name" value="Acid phosphatase/Vanadium-dependent haloperoxidase"/>
    <property type="match status" value="1"/>
</dbReference>
<comment type="similarity">
    <text evidence="2">Belongs to the PA-phosphatase related phosphoesterase family.</text>
</comment>
<sequence length="337" mass="36570">MQKRGNGPSYRELQQRPSSNEPDPSALPNSSTAPQPTAAAEKQADVSVDVEGPYEEMRGNAAGAVAHWTDGALFVGVGLAAAFAELVPGVAVKRSFFKGDTSISSPMKSGEIVPAWTLAAIVAATLVLLLCLDLFWLRLRPRVAWSRQLYGSTLGLFVLGIAVDLTKKMVGRLRPDFISRCQPKYAPYQPQDFYPGYQVGVCKGDERTILQGRLSFPSGHAACSFYAMGLLVLYLRHHWPPKKAPALHQLCNIAAALVAITVSVSRVTDNRHHLSDVAVGAAAGLIAAHYFHSWMQLRTYASAHPTHPMHHALLLSQQSGERELTSVDAVPTAYYEA</sequence>
<evidence type="ECO:0000313" key="10">
    <source>
        <dbReference type="Proteomes" id="UP000041254"/>
    </source>
</evidence>
<feature type="transmembrane region" description="Helical" evidence="7">
    <location>
        <begin position="72"/>
        <end position="92"/>
    </location>
</feature>
<organism evidence="9 10">
    <name type="scientific">Vitrella brassicaformis (strain CCMP3155)</name>
    <dbReference type="NCBI Taxonomy" id="1169540"/>
    <lineage>
        <taxon>Eukaryota</taxon>
        <taxon>Sar</taxon>
        <taxon>Alveolata</taxon>
        <taxon>Colpodellida</taxon>
        <taxon>Vitrellaceae</taxon>
        <taxon>Vitrella</taxon>
    </lineage>
</organism>
<dbReference type="GO" id="GO:0016020">
    <property type="term" value="C:membrane"/>
    <property type="evidence" value="ECO:0007669"/>
    <property type="project" value="UniProtKB-SubCell"/>
</dbReference>
<accession>A0A0G4G1X1</accession>
<dbReference type="Pfam" id="PF01569">
    <property type="entry name" value="PAP2"/>
    <property type="match status" value="1"/>
</dbReference>
<keyword evidence="4 7" id="KW-1133">Transmembrane helix</keyword>
<keyword evidence="3 7" id="KW-0812">Transmembrane</keyword>
<dbReference type="GO" id="GO:0006644">
    <property type="term" value="P:phospholipid metabolic process"/>
    <property type="evidence" value="ECO:0007669"/>
    <property type="project" value="InterPro"/>
</dbReference>
<keyword evidence="10" id="KW-1185">Reference proteome</keyword>
<proteinExistence type="inferred from homology"/>
<evidence type="ECO:0000256" key="5">
    <source>
        <dbReference type="ARBA" id="ARBA00023136"/>
    </source>
</evidence>
<dbReference type="InParanoid" id="A0A0G4G1X1"/>
<dbReference type="InterPro" id="IPR036938">
    <property type="entry name" value="PAP2/HPO_sf"/>
</dbReference>
<dbReference type="OrthoDB" id="328563at2759"/>
<dbReference type="InterPro" id="IPR000326">
    <property type="entry name" value="PAP2/HPO"/>
</dbReference>
<evidence type="ECO:0000256" key="6">
    <source>
        <dbReference type="SAM" id="MobiDB-lite"/>
    </source>
</evidence>
<evidence type="ECO:0000259" key="8">
    <source>
        <dbReference type="SMART" id="SM00014"/>
    </source>
</evidence>
<dbReference type="GO" id="GO:0008195">
    <property type="term" value="F:phosphatidate phosphatase activity"/>
    <property type="evidence" value="ECO:0007669"/>
    <property type="project" value="TreeGrafter"/>
</dbReference>
<gene>
    <name evidence="9" type="ORF">Vbra_3115</name>
</gene>
<evidence type="ECO:0000256" key="7">
    <source>
        <dbReference type="SAM" id="Phobius"/>
    </source>
</evidence>
<dbReference type="AlphaFoldDB" id="A0A0G4G1X1"/>
<reference evidence="9 10" key="1">
    <citation type="submission" date="2014-11" db="EMBL/GenBank/DDBJ databases">
        <authorList>
            <person name="Zhu J."/>
            <person name="Qi W."/>
            <person name="Song R."/>
        </authorList>
    </citation>
    <scope>NUCLEOTIDE SEQUENCE [LARGE SCALE GENOMIC DNA]</scope>
</reference>
<dbReference type="SMART" id="SM00014">
    <property type="entry name" value="acidPPc"/>
    <property type="match status" value="1"/>
</dbReference>
<dbReference type="Proteomes" id="UP000041254">
    <property type="component" value="Unassembled WGS sequence"/>
</dbReference>
<comment type="subcellular location">
    <subcellularLocation>
        <location evidence="1">Membrane</location>
        <topology evidence="1">Multi-pass membrane protein</topology>
    </subcellularLocation>
</comment>
<feature type="domain" description="Phosphatidic acid phosphatase type 2/haloperoxidase" evidence="8">
    <location>
        <begin position="149"/>
        <end position="292"/>
    </location>
</feature>
<feature type="transmembrane region" description="Helical" evidence="7">
    <location>
        <begin position="149"/>
        <end position="166"/>
    </location>
</feature>
<dbReference type="Gene3D" id="1.20.144.10">
    <property type="entry name" value="Phosphatidic acid phosphatase type 2/haloperoxidase"/>
    <property type="match status" value="1"/>
</dbReference>
<feature type="compositionally biased region" description="Polar residues" evidence="6">
    <location>
        <begin position="15"/>
        <end position="35"/>
    </location>
</feature>
<evidence type="ECO:0000256" key="4">
    <source>
        <dbReference type="ARBA" id="ARBA00022989"/>
    </source>
</evidence>
<feature type="transmembrane region" description="Helical" evidence="7">
    <location>
        <begin position="113"/>
        <end position="137"/>
    </location>
</feature>
<protein>
    <recommendedName>
        <fullName evidence="8">Phosphatidic acid phosphatase type 2/haloperoxidase domain-containing protein</fullName>
    </recommendedName>
</protein>
<evidence type="ECO:0000313" key="9">
    <source>
        <dbReference type="EMBL" id="CEM22057.1"/>
    </source>
</evidence>
<dbReference type="InterPro" id="IPR043216">
    <property type="entry name" value="PAP-like"/>
</dbReference>
<dbReference type="GO" id="GO:0046839">
    <property type="term" value="P:phospholipid dephosphorylation"/>
    <property type="evidence" value="ECO:0007669"/>
    <property type="project" value="TreeGrafter"/>
</dbReference>
<dbReference type="EMBL" id="CDMY01000549">
    <property type="protein sequence ID" value="CEM22057.1"/>
    <property type="molecule type" value="Genomic_DNA"/>
</dbReference>
<name>A0A0G4G1X1_VITBC</name>